<name>J3M3J2_ORYBR</name>
<feature type="compositionally biased region" description="Acidic residues" evidence="1">
    <location>
        <begin position="407"/>
        <end position="440"/>
    </location>
</feature>
<feature type="region of interest" description="Disordered" evidence="1">
    <location>
        <begin position="393"/>
        <end position="440"/>
    </location>
</feature>
<organism evidence="2">
    <name type="scientific">Oryza brachyantha</name>
    <name type="common">malo sina</name>
    <dbReference type="NCBI Taxonomy" id="4533"/>
    <lineage>
        <taxon>Eukaryota</taxon>
        <taxon>Viridiplantae</taxon>
        <taxon>Streptophyta</taxon>
        <taxon>Embryophyta</taxon>
        <taxon>Tracheophyta</taxon>
        <taxon>Spermatophyta</taxon>
        <taxon>Magnoliopsida</taxon>
        <taxon>Liliopsida</taxon>
        <taxon>Poales</taxon>
        <taxon>Poaceae</taxon>
        <taxon>BOP clade</taxon>
        <taxon>Oryzoideae</taxon>
        <taxon>Oryzeae</taxon>
        <taxon>Oryzinae</taxon>
        <taxon>Oryza</taxon>
    </lineage>
</organism>
<protein>
    <submittedName>
        <fullName evidence="2">Uncharacterized protein</fullName>
    </submittedName>
</protein>
<reference evidence="2" key="1">
    <citation type="journal article" date="2013" name="Nat. Commun.">
        <title>Whole-genome sequencing of Oryza brachyantha reveals mechanisms underlying Oryza genome evolution.</title>
        <authorList>
            <person name="Chen J."/>
            <person name="Huang Q."/>
            <person name="Gao D."/>
            <person name="Wang J."/>
            <person name="Lang Y."/>
            <person name="Liu T."/>
            <person name="Li B."/>
            <person name="Bai Z."/>
            <person name="Luis Goicoechea J."/>
            <person name="Liang C."/>
            <person name="Chen C."/>
            <person name="Zhang W."/>
            <person name="Sun S."/>
            <person name="Liao Y."/>
            <person name="Zhang X."/>
            <person name="Yang L."/>
            <person name="Song C."/>
            <person name="Wang M."/>
            <person name="Shi J."/>
            <person name="Liu G."/>
            <person name="Liu J."/>
            <person name="Zhou H."/>
            <person name="Zhou W."/>
            <person name="Yu Q."/>
            <person name="An N."/>
            <person name="Chen Y."/>
            <person name="Cai Q."/>
            <person name="Wang B."/>
            <person name="Liu B."/>
            <person name="Min J."/>
            <person name="Huang Y."/>
            <person name="Wu H."/>
            <person name="Li Z."/>
            <person name="Zhang Y."/>
            <person name="Yin Y."/>
            <person name="Song W."/>
            <person name="Jiang J."/>
            <person name="Jackson S.A."/>
            <person name="Wing R.A."/>
            <person name="Wang J."/>
            <person name="Chen M."/>
        </authorList>
    </citation>
    <scope>NUCLEOTIDE SEQUENCE [LARGE SCALE GENOMIC DNA]</scope>
    <source>
        <strain evidence="2">cv. IRGC 101232</strain>
    </source>
</reference>
<dbReference type="Proteomes" id="UP000006038">
    <property type="component" value="Chromosome 5"/>
</dbReference>
<keyword evidence="3" id="KW-1185">Reference proteome</keyword>
<reference evidence="2" key="2">
    <citation type="submission" date="2013-04" db="UniProtKB">
        <authorList>
            <consortium name="EnsemblPlants"/>
        </authorList>
    </citation>
    <scope>IDENTIFICATION</scope>
</reference>
<dbReference type="SUPFAM" id="SSF48371">
    <property type="entry name" value="ARM repeat"/>
    <property type="match status" value="1"/>
</dbReference>
<dbReference type="EnsemblPlants" id="OB05G11660.1">
    <property type="protein sequence ID" value="OB05G11660.1"/>
    <property type="gene ID" value="OB05G11660"/>
</dbReference>
<feature type="region of interest" description="Disordered" evidence="1">
    <location>
        <begin position="1"/>
        <end position="57"/>
    </location>
</feature>
<dbReference type="HOGENOM" id="CLU_589731_0_0_1"/>
<feature type="compositionally biased region" description="Low complexity" evidence="1">
    <location>
        <begin position="317"/>
        <end position="334"/>
    </location>
</feature>
<dbReference type="InterPro" id="IPR016024">
    <property type="entry name" value="ARM-type_fold"/>
</dbReference>
<proteinExistence type="predicted"/>
<evidence type="ECO:0000256" key="1">
    <source>
        <dbReference type="SAM" id="MobiDB-lite"/>
    </source>
</evidence>
<dbReference type="eggNOG" id="ENOG502R20R">
    <property type="taxonomic scope" value="Eukaryota"/>
</dbReference>
<feature type="compositionally biased region" description="Low complexity" evidence="1">
    <location>
        <begin position="393"/>
        <end position="404"/>
    </location>
</feature>
<dbReference type="AlphaFoldDB" id="J3M3J2"/>
<evidence type="ECO:0000313" key="2">
    <source>
        <dbReference type="EnsemblPlants" id="OB05G11660.1"/>
    </source>
</evidence>
<dbReference type="Gramene" id="OB05G11660.1">
    <property type="protein sequence ID" value="OB05G11660.1"/>
    <property type="gene ID" value="OB05G11660"/>
</dbReference>
<accession>J3M3J2</accession>
<evidence type="ECO:0000313" key="3">
    <source>
        <dbReference type="Proteomes" id="UP000006038"/>
    </source>
</evidence>
<feature type="region of interest" description="Disordered" evidence="1">
    <location>
        <begin position="305"/>
        <end position="334"/>
    </location>
</feature>
<sequence>MTRGGRRTLLEKQRKKRQDPVSTSTESDGENSPRVQYPRGRIGKKKADEVSPRRRGKRTTTVSALLVAFGLRNHPTLLLPPGPLAGLVTPRGQIMKLLWGSSASTPSMCTRKKSSITEMKRIDWDFMQKQTSQVAKTAIRLCHQKNIDVLMSMEHNWSEELIGQFYASAFFEDSDDYTEEKPALSQDTIRRLYVDDSNKVTLGTIKALLSHYDLLLKMIKTTLSPKSGDKTALTARHAALLWSMCTNAPPFSIMRYIWNKIQAIVLDPSKGLAYAPFLHQMIQRVTDFYFNGECVHYPYRPQIPQAPKISRSRRRPVGSSSQPVCTSSCSSSSSPIKRALSTIFGLCKKNAVKIKSNECKINQILRDSGHEIPPESEDEDYIDHFVAYEAELAARAADASSSRAPQDSDEDTEEDDEEDEGEGDDDEEDDVDDDDDDDEE</sequence>